<dbReference type="OrthoDB" id="2270427at2"/>
<gene>
    <name evidence="3" type="ORF">E4Z66_17205</name>
</gene>
<protein>
    <submittedName>
        <fullName evidence="3">PaaX family transcriptional regulator</fullName>
    </submittedName>
</protein>
<dbReference type="Proteomes" id="UP000306602">
    <property type="component" value="Unassembled WGS sequence"/>
</dbReference>
<evidence type="ECO:0000259" key="1">
    <source>
        <dbReference type="Pfam" id="PF07848"/>
    </source>
</evidence>
<dbReference type="Gene3D" id="3.30.70.2670">
    <property type="match status" value="1"/>
</dbReference>
<dbReference type="Gene3D" id="1.10.10.10">
    <property type="entry name" value="Winged helix-like DNA-binding domain superfamily/Winged helix DNA-binding domain"/>
    <property type="match status" value="1"/>
</dbReference>
<dbReference type="PANTHER" id="PTHR30319:SF1">
    <property type="entry name" value="TRANSCRIPTIONAL REPRESSOR PAAX"/>
    <property type="match status" value="1"/>
</dbReference>
<evidence type="ECO:0000259" key="2">
    <source>
        <dbReference type="Pfam" id="PF08223"/>
    </source>
</evidence>
<name>A0A4S4N9F2_9RHOB</name>
<sequence>MPSERPPLDALTALPTPRVWSMLVTIFGDLARNPEDRIEGPTLTRLTEGMGLKPEAVRVALHRLRNDDWIASVKSGRTASHGLTPHGRRESLSASRIIYARQEELPVGWQLALLESSDADQKPSLQAEGFVQLLPRVFVGNGQARVPQGVAVFMGDTPPNWLSAQIVPADVTAEYETLLTALRQTSARVADLQPGQLRPLDVALTRCLIVHHWRRLVLRHPYLPPALTGAAWPGHLCRAEVTHLLARFQRPALHEIQGT</sequence>
<feature type="domain" description="Transcriptional repressor PaaX-like N-terminal" evidence="1">
    <location>
        <begin position="20"/>
        <end position="85"/>
    </location>
</feature>
<reference evidence="3 4" key="1">
    <citation type="submission" date="2019-04" db="EMBL/GenBank/DDBJ databases">
        <title>Shimia ponticola sp. nov., isolated from seawater.</title>
        <authorList>
            <person name="Kim Y.-O."/>
            <person name="Yoon J.-H."/>
        </authorList>
    </citation>
    <scope>NUCLEOTIDE SEQUENCE [LARGE SCALE GENOMIC DNA]</scope>
    <source>
        <strain evidence="3 4">MYP11</strain>
    </source>
</reference>
<dbReference type="InterPro" id="IPR013225">
    <property type="entry name" value="PaaX_C"/>
</dbReference>
<dbReference type="EMBL" id="SRKY01000005">
    <property type="protein sequence ID" value="THH34708.1"/>
    <property type="molecule type" value="Genomic_DNA"/>
</dbReference>
<organism evidence="3 4">
    <name type="scientific">Aliishimia ponticola</name>
    <dbReference type="NCBI Taxonomy" id="2499833"/>
    <lineage>
        <taxon>Bacteria</taxon>
        <taxon>Pseudomonadati</taxon>
        <taxon>Pseudomonadota</taxon>
        <taxon>Alphaproteobacteria</taxon>
        <taxon>Rhodobacterales</taxon>
        <taxon>Paracoccaceae</taxon>
        <taxon>Aliishimia</taxon>
    </lineage>
</organism>
<dbReference type="Pfam" id="PF08223">
    <property type="entry name" value="PaaX_C"/>
    <property type="match status" value="1"/>
</dbReference>
<comment type="caution">
    <text evidence="3">The sequence shown here is derived from an EMBL/GenBank/DDBJ whole genome shotgun (WGS) entry which is preliminary data.</text>
</comment>
<dbReference type="InterPro" id="IPR011965">
    <property type="entry name" value="PaaX_trns_reg"/>
</dbReference>
<dbReference type="Pfam" id="PF07848">
    <property type="entry name" value="PaaX"/>
    <property type="match status" value="1"/>
</dbReference>
<accession>A0A4S4N9F2</accession>
<feature type="domain" description="Transcriptional repressor PaaX-like C-terminal" evidence="2">
    <location>
        <begin position="170"/>
        <end position="252"/>
    </location>
</feature>
<evidence type="ECO:0000313" key="3">
    <source>
        <dbReference type="EMBL" id="THH34708.1"/>
    </source>
</evidence>
<proteinExistence type="predicted"/>
<dbReference type="InterPro" id="IPR012906">
    <property type="entry name" value="PaaX-like_N"/>
</dbReference>
<keyword evidence="4" id="KW-1185">Reference proteome</keyword>
<evidence type="ECO:0000313" key="4">
    <source>
        <dbReference type="Proteomes" id="UP000306602"/>
    </source>
</evidence>
<dbReference type="AlphaFoldDB" id="A0A4S4N9F2"/>
<dbReference type="InterPro" id="IPR036388">
    <property type="entry name" value="WH-like_DNA-bd_sf"/>
</dbReference>
<dbReference type="PIRSF" id="PIRSF020623">
    <property type="entry name" value="PaaX"/>
    <property type="match status" value="1"/>
</dbReference>
<dbReference type="GO" id="GO:0006351">
    <property type="term" value="P:DNA-templated transcription"/>
    <property type="evidence" value="ECO:0007669"/>
    <property type="project" value="InterPro"/>
</dbReference>
<dbReference type="Gene3D" id="1.20.58.1460">
    <property type="match status" value="1"/>
</dbReference>
<dbReference type="PANTHER" id="PTHR30319">
    <property type="entry name" value="PHENYLACETIC ACID REGULATOR-RELATED TRANSCRIPTIONAL REPRESSOR"/>
    <property type="match status" value="1"/>
</dbReference>